<protein>
    <recommendedName>
        <fullName evidence="5">MYND-type domain-containing protein</fullName>
    </recommendedName>
</protein>
<evidence type="ECO:0000256" key="2">
    <source>
        <dbReference type="ARBA" id="ARBA00022771"/>
    </source>
</evidence>
<sequence length="428" mass="46058">MAEQPGAAFLQRRLARAQAVPPAERSPEVQAFITSVELGRQVCELLPLELGSGGEAGAALPRGDPATTRRSLRAVLKMVQAEHMCPEYAVFDPDISPHLNGYENALAAVAASGSFSDLASVLVFYLKLTRGDDVATEEQGRIVAELPAALASPTARATICRQLEQLSAEQPEGQLPFTWQQLEGACQSALIDQARKMVLPSAAVRRARTQRRTAQAAQLVLQAAVDAWRQLEPSNLKAVASAACAVALDRQELAHLPPLRRALQLAQQQRSPYWIAQCASQAVLLAVAVPCEAGTLRAVIADFSQAEPALHSCRRLLPQPVVAALAPLHQTAATVLPLLHSRLVALESRAADSPQAAIAISASQQQVASFRAALTQQWNAMDSRNKCAGCGQEAVGLRACARCRSVRYCSHSCQTRHWPQHKRECRPA</sequence>
<keyword evidence="7" id="KW-1185">Reference proteome</keyword>
<gene>
    <name evidence="6" type="ORF">COHA_006695</name>
</gene>
<dbReference type="PROSITE" id="PS50865">
    <property type="entry name" value="ZF_MYND_2"/>
    <property type="match status" value="1"/>
</dbReference>
<proteinExistence type="predicted"/>
<feature type="domain" description="MYND-type" evidence="5">
    <location>
        <begin position="387"/>
        <end position="425"/>
    </location>
</feature>
<organism evidence="6 7">
    <name type="scientific">Chlorella ohadii</name>
    <dbReference type="NCBI Taxonomy" id="2649997"/>
    <lineage>
        <taxon>Eukaryota</taxon>
        <taxon>Viridiplantae</taxon>
        <taxon>Chlorophyta</taxon>
        <taxon>core chlorophytes</taxon>
        <taxon>Trebouxiophyceae</taxon>
        <taxon>Chlorellales</taxon>
        <taxon>Chlorellaceae</taxon>
        <taxon>Chlorella clade</taxon>
        <taxon>Chlorella</taxon>
    </lineage>
</organism>
<keyword evidence="2 4" id="KW-0863">Zinc-finger</keyword>
<dbReference type="EMBL" id="JADXDR010000098">
    <property type="protein sequence ID" value="KAI7839569.1"/>
    <property type="molecule type" value="Genomic_DNA"/>
</dbReference>
<evidence type="ECO:0000313" key="6">
    <source>
        <dbReference type="EMBL" id="KAI7839569.1"/>
    </source>
</evidence>
<reference evidence="6" key="1">
    <citation type="submission" date="2020-11" db="EMBL/GenBank/DDBJ databases">
        <title>Chlorella ohadii genome sequencing and assembly.</title>
        <authorList>
            <person name="Murik O."/>
            <person name="Treves H."/>
            <person name="Kedem I."/>
            <person name="Shotland Y."/>
            <person name="Kaplan A."/>
        </authorList>
    </citation>
    <scope>NUCLEOTIDE SEQUENCE</scope>
    <source>
        <strain evidence="6">1</strain>
    </source>
</reference>
<name>A0AAD5H0L4_9CHLO</name>
<evidence type="ECO:0000256" key="1">
    <source>
        <dbReference type="ARBA" id="ARBA00022723"/>
    </source>
</evidence>
<dbReference type="Gene3D" id="6.10.140.2220">
    <property type="match status" value="1"/>
</dbReference>
<comment type="caution">
    <text evidence="6">The sequence shown here is derived from an EMBL/GenBank/DDBJ whole genome shotgun (WGS) entry which is preliminary data.</text>
</comment>
<dbReference type="PANTHER" id="PTHR10237:SF14">
    <property type="entry name" value="MYND-TYPE DOMAIN-CONTAINING PROTEIN"/>
    <property type="match status" value="1"/>
</dbReference>
<dbReference type="AlphaFoldDB" id="A0AAD5H0L4"/>
<dbReference type="SUPFAM" id="SSF144232">
    <property type="entry name" value="HIT/MYND zinc finger-like"/>
    <property type="match status" value="1"/>
</dbReference>
<dbReference type="GO" id="GO:0008270">
    <property type="term" value="F:zinc ion binding"/>
    <property type="evidence" value="ECO:0007669"/>
    <property type="project" value="UniProtKB-KW"/>
</dbReference>
<evidence type="ECO:0000256" key="3">
    <source>
        <dbReference type="ARBA" id="ARBA00022833"/>
    </source>
</evidence>
<keyword evidence="1" id="KW-0479">Metal-binding</keyword>
<evidence type="ECO:0000313" key="7">
    <source>
        <dbReference type="Proteomes" id="UP001205105"/>
    </source>
</evidence>
<dbReference type="GO" id="GO:0000981">
    <property type="term" value="F:DNA-binding transcription factor activity, RNA polymerase II-specific"/>
    <property type="evidence" value="ECO:0007669"/>
    <property type="project" value="TreeGrafter"/>
</dbReference>
<dbReference type="InterPro" id="IPR002893">
    <property type="entry name" value="Znf_MYND"/>
</dbReference>
<accession>A0AAD5H0L4</accession>
<dbReference type="PROSITE" id="PS01360">
    <property type="entry name" value="ZF_MYND_1"/>
    <property type="match status" value="1"/>
</dbReference>
<dbReference type="GO" id="GO:0005634">
    <property type="term" value="C:nucleus"/>
    <property type="evidence" value="ECO:0007669"/>
    <property type="project" value="TreeGrafter"/>
</dbReference>
<dbReference type="InterPro" id="IPR024119">
    <property type="entry name" value="TF_DEAF-1"/>
</dbReference>
<evidence type="ECO:0000259" key="5">
    <source>
        <dbReference type="PROSITE" id="PS50865"/>
    </source>
</evidence>
<dbReference type="Proteomes" id="UP001205105">
    <property type="component" value="Unassembled WGS sequence"/>
</dbReference>
<evidence type="ECO:0000256" key="4">
    <source>
        <dbReference type="PROSITE-ProRule" id="PRU00134"/>
    </source>
</evidence>
<dbReference type="Pfam" id="PF01753">
    <property type="entry name" value="zf-MYND"/>
    <property type="match status" value="1"/>
</dbReference>
<keyword evidence="3" id="KW-0862">Zinc</keyword>
<dbReference type="PANTHER" id="PTHR10237">
    <property type="entry name" value="DEFORMED EPIDERMAL AUTOREGULATORY FACTOR 1 HOMOLOG SUPPRESSIN"/>
    <property type="match status" value="1"/>
</dbReference>